<dbReference type="GO" id="GO:0008270">
    <property type="term" value="F:zinc ion binding"/>
    <property type="evidence" value="ECO:0007669"/>
    <property type="project" value="UniProtKB-KW"/>
</dbReference>
<dbReference type="SUPFAM" id="SSF55464">
    <property type="entry name" value="Origin of replication-binding domain, RBD-like"/>
    <property type="match status" value="1"/>
</dbReference>
<dbReference type="InterPro" id="IPR027417">
    <property type="entry name" value="P-loop_NTPase"/>
</dbReference>
<keyword evidence="10" id="KW-0238">DNA-binding</keyword>
<keyword evidence="6" id="KW-0863">Zinc-finger</keyword>
<feature type="compositionally biased region" description="Acidic residues" evidence="15">
    <location>
        <begin position="815"/>
        <end position="832"/>
    </location>
</feature>
<evidence type="ECO:0000256" key="5">
    <source>
        <dbReference type="ARBA" id="ARBA00022741"/>
    </source>
</evidence>
<sequence length="832" mass="95981">MDSDDENALLKEFTYKLIKQRKEKLVLMLRICDFVITQDEHQHEQIVCLCETELFANKKNRKLDSYHRKKLKKLYNNYRSALDATWKPPEYNEEKDSDSEDEHAEQSYKGNKQVFPSVLAAIVLPPSPVHRPATMEITEEDIEPESIHDFDAHVNEPKRKRSEFISDEAQEDILEKEYQDMFDSEEASTSTHCSLSKAQQPNPAHCNTLEDFLHTPKKQRTHSLERSASATPSSASMESNNSFLDNIRLTQATPEKTAVPQFPIMMEDYISKAHNSHNCVNCFALYYNVCKRSKVTSLLTDMCVIKHSIIIQQDYDEDMLLQIVMLSEAHRVSKLVNTFKPHFTRTHMIVKALLTRQWTACIHAMRKGYKVIYDACTAPSLSDTALITNLDKRTTEELNVRMINEWAKELNLTDTLSIIGLYDQLANPKPGECNECIQTNDIARMDPKSHYSTHHKHYGNAVIFGGLKDKKRIAQNASNTVLGFMKVSFTNISADTFYRTRLTEIARTLANKPFDLEMYKASLMLQYMLGWQMDAVMHFMYQALVKAEVKKRYLLFKGPYNSGKTSVAAIMKKIFQGVSLNINNPRDGLKFELGRAIAKRMVVFDDIKGTPEPAHTGLTRGYGIDKLDELRDYLDGHVEVGLERKHQDKVDQMFPPGILTMNEYVLPDAIKVRILKEFTFHKRPLVMSYMKYLNVNPTLLADEGTFMYAMINAADVYMFKGEPSFRKPFWPDDDEFRTLCEEVSNKWYQNDQALAAEMKVHIMCKKHGPPRPICKLNNGQHRTFIPCSLEELVLSRRNVNESRWRSTLHPADISSYEESEEQEEFTPLDIDN</sequence>
<evidence type="ECO:0000256" key="9">
    <source>
        <dbReference type="ARBA" id="ARBA00022840"/>
    </source>
</evidence>
<dbReference type="GO" id="GO:0043138">
    <property type="term" value="F:3'-5' DNA helicase activity"/>
    <property type="evidence" value="ECO:0007669"/>
    <property type="project" value="UniProtKB-EC"/>
</dbReference>
<dbReference type="GO" id="GO:0003688">
    <property type="term" value="F:DNA replication origin binding"/>
    <property type="evidence" value="ECO:0007669"/>
    <property type="project" value="InterPro"/>
</dbReference>
<dbReference type="GO" id="GO:0006260">
    <property type="term" value="P:DNA replication"/>
    <property type="evidence" value="ECO:0007669"/>
    <property type="project" value="UniProtKB-KW"/>
</dbReference>
<keyword evidence="7" id="KW-0347">Helicase</keyword>
<comment type="catalytic activity">
    <reaction evidence="14">
        <text>ATP + H2O = ADP + phosphate + H(+)</text>
        <dbReference type="Rhea" id="RHEA:13065"/>
        <dbReference type="ChEBI" id="CHEBI:15377"/>
        <dbReference type="ChEBI" id="CHEBI:15378"/>
        <dbReference type="ChEBI" id="CHEBI:30616"/>
        <dbReference type="ChEBI" id="CHEBI:43474"/>
        <dbReference type="ChEBI" id="CHEBI:456216"/>
        <dbReference type="EC" id="5.6.2.4"/>
    </reaction>
</comment>
<dbReference type="Pfam" id="PF06431">
    <property type="entry name" value="Polyoma_lg_T_C"/>
    <property type="match status" value="1"/>
</dbReference>
<dbReference type="InterPro" id="IPR017910">
    <property type="entry name" value="Znf_lg_T-Ag_D1-typ"/>
</dbReference>
<evidence type="ECO:0000256" key="15">
    <source>
        <dbReference type="SAM" id="MobiDB-lite"/>
    </source>
</evidence>
<accession>A0A6F9F5N4</accession>
<evidence type="ECO:0000256" key="13">
    <source>
        <dbReference type="ARBA" id="ARBA00034808"/>
    </source>
</evidence>
<proteinExistence type="predicted"/>
<reference evidence="18" key="1">
    <citation type="journal article" date="2020" name="J. ISSAAS">
        <title>Identification of Adomavirus Virion Proteins.</title>
        <authorList>
            <person name="Welch N.L."/>
            <person name="Tisza M.J."/>
            <person name="Starrett G.J."/>
            <person name="Belford A.K."/>
            <person name="Pastrana D.V."/>
            <person name="Pang Y.-Y.S."/>
            <person name="Schiller J.T."/>
            <person name="An P."/>
            <person name="Cantolupo P.G."/>
            <person name="Pipas J.M."/>
            <person name="Koda S."/>
            <person name="Subramaniam K."/>
            <person name="Waltzek T.B."/>
            <person name="Bian C."/>
            <person name="Shi Q."/>
            <person name="Ruan Z."/>
            <person name="Ng T.F.F."/>
            <person name="Buck C.B."/>
        </authorList>
    </citation>
    <scope>NUCLEOTIDE SEQUENCE</scope>
    <source>
        <strain evidence="18">8743</strain>
    </source>
</reference>
<dbReference type="PROSITE" id="PS51206">
    <property type="entry name" value="SF3_HELICASE_1"/>
    <property type="match status" value="1"/>
</dbReference>
<feature type="domain" description="SF3 helicase" evidence="16">
    <location>
        <begin position="520"/>
        <end position="693"/>
    </location>
</feature>
<keyword evidence="4" id="KW-0479">Metal-binding</keyword>
<feature type="domain" description="T-ag D1-type" evidence="17">
    <location>
        <begin position="395"/>
        <end position="494"/>
    </location>
</feature>
<organism evidence="18">
    <name type="scientific">Swordtail adomavirus 1</name>
    <dbReference type="NCBI Taxonomy" id="2609876"/>
    <lineage>
        <taxon>Viruses</taxon>
        <taxon>Adomaviruses</taxon>
    </lineage>
</organism>
<dbReference type="SUPFAM" id="SSF52540">
    <property type="entry name" value="P-loop containing nucleoside triphosphate hydrolases"/>
    <property type="match status" value="1"/>
</dbReference>
<feature type="region of interest" description="Disordered" evidence="15">
    <location>
        <begin position="185"/>
        <end position="206"/>
    </location>
</feature>
<dbReference type="InterPro" id="IPR010932">
    <property type="entry name" value="Lg_T_Ag_Polyomavir_C"/>
</dbReference>
<feature type="compositionally biased region" description="Polar residues" evidence="15">
    <location>
        <begin position="226"/>
        <end position="240"/>
    </location>
</feature>
<feature type="compositionally biased region" description="Polar residues" evidence="15">
    <location>
        <begin position="187"/>
        <end position="202"/>
    </location>
</feature>
<name>A0A6F9F5N4_9VIRU</name>
<dbReference type="InterPro" id="IPR003133">
    <property type="entry name" value="T_Ag_DNA-bd"/>
</dbReference>
<keyword evidence="11" id="KW-0413">Isomerase</keyword>
<evidence type="ECO:0000256" key="14">
    <source>
        <dbReference type="ARBA" id="ARBA00048988"/>
    </source>
</evidence>
<feature type="compositionally biased region" description="Acidic residues" evidence="15">
    <location>
        <begin position="91"/>
        <end position="103"/>
    </location>
</feature>
<dbReference type="GO" id="GO:0005524">
    <property type="term" value="F:ATP binding"/>
    <property type="evidence" value="ECO:0007669"/>
    <property type="project" value="UniProtKB-KW"/>
</dbReference>
<dbReference type="Gene3D" id="3.40.1310.20">
    <property type="match status" value="1"/>
</dbReference>
<dbReference type="InterPro" id="IPR037102">
    <property type="entry name" value="Znf_lg_T-Ag_D1_dom_sf"/>
</dbReference>
<dbReference type="Gene3D" id="1.10.10.510">
    <property type="entry name" value="Zinc finger, large T-antigen D1 domain"/>
    <property type="match status" value="1"/>
</dbReference>
<dbReference type="EC" id="5.6.2.4" evidence="13"/>
<keyword evidence="5" id="KW-0547">Nucleotide-binding</keyword>
<evidence type="ECO:0000256" key="4">
    <source>
        <dbReference type="ARBA" id="ARBA00022723"/>
    </source>
</evidence>
<evidence type="ECO:0000256" key="1">
    <source>
        <dbReference type="ARBA" id="ARBA00004340"/>
    </source>
</evidence>
<dbReference type="EMBL" id="BK011020">
    <property type="protein sequence ID" value="DAC81205.1"/>
    <property type="molecule type" value="Genomic_DNA"/>
</dbReference>
<dbReference type="Gene3D" id="3.40.50.300">
    <property type="entry name" value="P-loop containing nucleotide triphosphate hydrolases"/>
    <property type="match status" value="1"/>
</dbReference>
<evidence type="ECO:0000256" key="12">
    <source>
        <dbReference type="ARBA" id="ARBA00034617"/>
    </source>
</evidence>
<keyword evidence="9" id="KW-0067">ATP-binding</keyword>
<evidence type="ECO:0000256" key="3">
    <source>
        <dbReference type="ARBA" id="ARBA00022705"/>
    </source>
</evidence>
<feature type="region of interest" description="Disordered" evidence="15">
    <location>
        <begin position="813"/>
        <end position="832"/>
    </location>
</feature>
<evidence type="ECO:0000256" key="6">
    <source>
        <dbReference type="ARBA" id="ARBA00022771"/>
    </source>
</evidence>
<dbReference type="Gene3D" id="1.20.1050.70">
    <property type="entry name" value="Large T antigen, SV40, domain 3"/>
    <property type="match status" value="1"/>
</dbReference>
<evidence type="ECO:0000256" key="8">
    <source>
        <dbReference type="ARBA" id="ARBA00022833"/>
    </source>
</evidence>
<evidence type="ECO:0000256" key="11">
    <source>
        <dbReference type="ARBA" id="ARBA00023235"/>
    </source>
</evidence>
<dbReference type="PROSITE" id="PS51341">
    <property type="entry name" value="ZF_LTAG_D1"/>
    <property type="match status" value="1"/>
</dbReference>
<feature type="region of interest" description="Disordered" evidence="15">
    <location>
        <begin position="218"/>
        <end position="240"/>
    </location>
</feature>
<keyword evidence="7" id="KW-0378">Hydrolase</keyword>
<keyword evidence="3" id="KW-0235">DNA replication</keyword>
<evidence type="ECO:0000256" key="2">
    <source>
        <dbReference type="ARBA" id="ARBA00022553"/>
    </source>
</evidence>
<comment type="catalytic activity">
    <reaction evidence="12">
        <text>Couples ATP hydrolysis with the unwinding of duplex DNA by translocating in the 3'-5' direction.</text>
        <dbReference type="EC" id="5.6.2.4"/>
    </reaction>
</comment>
<comment type="subcellular location">
    <subcellularLocation>
        <location evidence="1">Host cell</location>
    </subcellularLocation>
</comment>
<protein>
    <recommendedName>
        <fullName evidence="13">DNA 3'-5' helicase</fullName>
        <ecNumber evidence="13">5.6.2.4</ecNumber>
    </recommendedName>
</protein>
<feature type="region of interest" description="Disordered" evidence="15">
    <location>
        <begin position="88"/>
        <end position="108"/>
    </location>
</feature>
<dbReference type="Pfam" id="PF02217">
    <property type="entry name" value="T_Ag_DNA_bind"/>
    <property type="match status" value="1"/>
</dbReference>
<evidence type="ECO:0000256" key="10">
    <source>
        <dbReference type="ARBA" id="ARBA00023125"/>
    </source>
</evidence>
<evidence type="ECO:0000259" key="16">
    <source>
        <dbReference type="PROSITE" id="PS51206"/>
    </source>
</evidence>
<dbReference type="GO" id="GO:0043657">
    <property type="term" value="C:host cell"/>
    <property type="evidence" value="ECO:0007669"/>
    <property type="project" value="UniProtKB-SubCell"/>
</dbReference>
<evidence type="ECO:0000256" key="7">
    <source>
        <dbReference type="ARBA" id="ARBA00022806"/>
    </source>
</evidence>
<evidence type="ECO:0000313" key="18">
    <source>
        <dbReference type="EMBL" id="DAC81205.1"/>
    </source>
</evidence>
<evidence type="ECO:0000259" key="17">
    <source>
        <dbReference type="PROSITE" id="PS51341"/>
    </source>
</evidence>
<keyword evidence="2" id="KW-0597">Phosphoprotein</keyword>
<dbReference type="InterPro" id="IPR014015">
    <property type="entry name" value="Helicase_SF3_DNA-vir"/>
</dbReference>
<keyword evidence="8" id="KW-0862">Zinc</keyword>